<accession>A0A0H2S197</accession>
<name>A0A0H2S197_9AGAM</name>
<organism evidence="1 2">
    <name type="scientific">Schizopora paradoxa</name>
    <dbReference type="NCBI Taxonomy" id="27342"/>
    <lineage>
        <taxon>Eukaryota</taxon>
        <taxon>Fungi</taxon>
        <taxon>Dikarya</taxon>
        <taxon>Basidiomycota</taxon>
        <taxon>Agaricomycotina</taxon>
        <taxon>Agaricomycetes</taxon>
        <taxon>Hymenochaetales</taxon>
        <taxon>Schizoporaceae</taxon>
        <taxon>Schizopora</taxon>
    </lineage>
</organism>
<sequence length="586" mass="66971">MSRRFEPLKNEQVCSENTELILKYTKEVFENRESESFSSSSRLLNDRITSPGSQTLSSTMEGIEKSIFTKNMEICALRRALVRSQQDLKTLESDRSNHYLQIDRDKHSSSNLPKLPRLPEEILSRIFSTLYFLEVDLFWDDQTIRKLLNEADTPIELKELIRKEVPVVVLDDADPNFDNDVEGNLGSIENIVGSSPKVLAAEALDGFTFATPRRSVTVLVHRRNWPSAEQMKPLSRVYWEKLIVRYHASDDIGQRDFVLGLFSKPEFQLKLIEVENLIIDESYIHTMESSDIREENFIPETRIIEVDDEMHFKFRTVEMPLSHIPMLRPILVQVTGLKIAVQRYTRDLNPVVDAIRSLANTLVYLAISGPIEYWPPPPFLQVHHPPVTPLPAIRQCAAITLPALKSLKFERISENNCRDILQNIQCPALEEIDVAGTIESEARRKEIYDSSLYVSVDFLHERLPSLKCLHINTHRTQDGLTMLADLAKPGAEGQWQLPHLEIIVLDSVRKKPTLPTLTEIIVNRLIASRQVKVACIRSVTLPGFEECYEGTLQEAYLSTLNLLVPEVKITEACLAERSLATSFRYL</sequence>
<protein>
    <submittedName>
        <fullName evidence="1">Uncharacterized protein</fullName>
    </submittedName>
</protein>
<evidence type="ECO:0000313" key="2">
    <source>
        <dbReference type="Proteomes" id="UP000053477"/>
    </source>
</evidence>
<dbReference type="InParanoid" id="A0A0H2S197"/>
<dbReference type="Proteomes" id="UP000053477">
    <property type="component" value="Unassembled WGS sequence"/>
</dbReference>
<evidence type="ECO:0000313" key="1">
    <source>
        <dbReference type="EMBL" id="KLO17627.1"/>
    </source>
</evidence>
<keyword evidence="2" id="KW-1185">Reference proteome</keyword>
<dbReference type="EMBL" id="KQ085902">
    <property type="protein sequence ID" value="KLO17627.1"/>
    <property type="molecule type" value="Genomic_DNA"/>
</dbReference>
<dbReference type="AlphaFoldDB" id="A0A0H2S197"/>
<gene>
    <name evidence="1" type="ORF">SCHPADRAFT_152173</name>
</gene>
<proteinExistence type="predicted"/>
<reference evidence="1 2" key="1">
    <citation type="submission" date="2015-04" db="EMBL/GenBank/DDBJ databases">
        <title>Complete genome sequence of Schizopora paradoxa KUC8140, a cosmopolitan wood degrader in East Asia.</title>
        <authorList>
            <consortium name="DOE Joint Genome Institute"/>
            <person name="Min B."/>
            <person name="Park H."/>
            <person name="Jang Y."/>
            <person name="Kim J.-J."/>
            <person name="Kim K.H."/>
            <person name="Pangilinan J."/>
            <person name="Lipzen A."/>
            <person name="Riley R."/>
            <person name="Grigoriev I.V."/>
            <person name="Spatafora J.W."/>
            <person name="Choi I.-G."/>
        </authorList>
    </citation>
    <scope>NUCLEOTIDE SEQUENCE [LARGE SCALE GENOMIC DNA]</scope>
    <source>
        <strain evidence="1 2">KUC8140</strain>
    </source>
</reference>